<evidence type="ECO:0000313" key="4">
    <source>
        <dbReference type="Proteomes" id="UP000823674"/>
    </source>
</evidence>
<proteinExistence type="predicted"/>
<feature type="compositionally biased region" description="Low complexity" evidence="1">
    <location>
        <begin position="8"/>
        <end position="23"/>
    </location>
</feature>
<evidence type="ECO:0000259" key="2">
    <source>
        <dbReference type="Pfam" id="PF03478"/>
    </source>
</evidence>
<protein>
    <recommendedName>
        <fullName evidence="2">KIB1-4 beta-propeller domain-containing protein</fullName>
    </recommendedName>
</protein>
<reference evidence="3 4" key="1">
    <citation type="submission" date="2021-03" db="EMBL/GenBank/DDBJ databases">
        <authorList>
            <person name="King G.J."/>
            <person name="Bancroft I."/>
            <person name="Baten A."/>
            <person name="Bloomfield J."/>
            <person name="Borpatragohain P."/>
            <person name="He Z."/>
            <person name="Irish N."/>
            <person name="Irwin J."/>
            <person name="Liu K."/>
            <person name="Mauleon R.P."/>
            <person name="Moore J."/>
            <person name="Morris R."/>
            <person name="Ostergaard L."/>
            <person name="Wang B."/>
            <person name="Wells R."/>
        </authorList>
    </citation>
    <scope>NUCLEOTIDE SEQUENCE [LARGE SCALE GENOMIC DNA]</scope>
    <source>
        <strain evidence="3">R-o-18</strain>
        <tissue evidence="3">Leaf</tissue>
    </source>
</reference>
<dbReference type="Proteomes" id="UP000823674">
    <property type="component" value="Chromosome A09"/>
</dbReference>
<keyword evidence="4" id="KW-1185">Reference proteome</keyword>
<dbReference type="InterPro" id="IPR005174">
    <property type="entry name" value="KIB1-4_b-propeller"/>
</dbReference>
<dbReference type="InterPro" id="IPR036047">
    <property type="entry name" value="F-box-like_dom_sf"/>
</dbReference>
<dbReference type="PANTHER" id="PTHR47123:SF24">
    <property type="entry name" value="LOW PROTEIN: F-BOX_KELCH-REPEAT PROTEIN"/>
    <property type="match status" value="1"/>
</dbReference>
<sequence>MKEKKGEATSTTSSSSAANTSEPSTKKKPSMIPDWSLLPGELLDVIPKNLDNCFDVLHARSVCTSWRSSRLTLRVSRLDEEAGKWAEVSELGDRVLFIGHFGNVSCSARSFLMDVGVSGNSVVFTNEPVYVTHAYKYGIHTGRPEENFNCFRDLKK</sequence>
<organism evidence="3 4">
    <name type="scientific">Brassica rapa subsp. trilocularis</name>
    <dbReference type="NCBI Taxonomy" id="1813537"/>
    <lineage>
        <taxon>Eukaryota</taxon>
        <taxon>Viridiplantae</taxon>
        <taxon>Streptophyta</taxon>
        <taxon>Embryophyta</taxon>
        <taxon>Tracheophyta</taxon>
        <taxon>Spermatophyta</taxon>
        <taxon>Magnoliopsida</taxon>
        <taxon>eudicotyledons</taxon>
        <taxon>Gunneridae</taxon>
        <taxon>Pentapetalae</taxon>
        <taxon>rosids</taxon>
        <taxon>malvids</taxon>
        <taxon>Brassicales</taxon>
        <taxon>Brassicaceae</taxon>
        <taxon>Brassiceae</taxon>
        <taxon>Brassica</taxon>
    </lineage>
</organism>
<gene>
    <name evidence="3" type="primary">A09p069510.1_BraROA</name>
    <name evidence="3" type="ORF">IGI04_038176</name>
</gene>
<dbReference type="InterPro" id="IPR051304">
    <property type="entry name" value="SCF_F-box_domain"/>
</dbReference>
<dbReference type="SUPFAM" id="SSF81383">
    <property type="entry name" value="F-box domain"/>
    <property type="match status" value="1"/>
</dbReference>
<feature type="region of interest" description="Disordered" evidence="1">
    <location>
        <begin position="1"/>
        <end position="32"/>
    </location>
</feature>
<dbReference type="PANTHER" id="PTHR47123">
    <property type="entry name" value="F-BOX PROTEIN SKIP23"/>
    <property type="match status" value="1"/>
</dbReference>
<evidence type="ECO:0000313" key="3">
    <source>
        <dbReference type="EMBL" id="KAG5386706.1"/>
    </source>
</evidence>
<comment type="caution">
    <text evidence="3">The sequence shown here is derived from an EMBL/GenBank/DDBJ whole genome shotgun (WGS) entry which is preliminary data.</text>
</comment>
<evidence type="ECO:0000256" key="1">
    <source>
        <dbReference type="SAM" id="MobiDB-lite"/>
    </source>
</evidence>
<name>A0ABQ7LND2_BRACM</name>
<feature type="domain" description="KIB1-4 beta-propeller" evidence="2">
    <location>
        <begin position="56"/>
        <end position="133"/>
    </location>
</feature>
<dbReference type="EMBL" id="JADBGQ010000008">
    <property type="protein sequence ID" value="KAG5386706.1"/>
    <property type="molecule type" value="Genomic_DNA"/>
</dbReference>
<dbReference type="Pfam" id="PF03478">
    <property type="entry name" value="Beta-prop_KIB1-4"/>
    <property type="match status" value="1"/>
</dbReference>
<accession>A0ABQ7LND2</accession>